<protein>
    <submittedName>
        <fullName evidence="1">Uncharacterized protein</fullName>
    </submittedName>
</protein>
<sequence>MEKTHIKVSQELRERLLSYKKKYNYTSFNQTLAYIFFYCERNKIDFDIEISEIRDDLIQIKYSVDYYLNEKRKDKRKIINELFKREIKYLTAISINSFENFKSEIYKDHILTADVKHFFEDFTIEELKFSNSNRIILNITEEEYNSFYNKIRISRYY</sequence>
<comment type="caution">
    <text evidence="1">The sequence shown here is derived from an EMBL/GenBank/DDBJ whole genome shotgun (WGS) entry which is preliminary data.</text>
</comment>
<organism evidence="1 2">
    <name type="scientific">Empedobacter falsenii</name>
    <dbReference type="NCBI Taxonomy" id="343874"/>
    <lineage>
        <taxon>Bacteria</taxon>
        <taxon>Pseudomonadati</taxon>
        <taxon>Bacteroidota</taxon>
        <taxon>Flavobacteriia</taxon>
        <taxon>Flavobacteriales</taxon>
        <taxon>Weeksellaceae</taxon>
        <taxon>Empedobacter</taxon>
    </lineage>
</organism>
<accession>A0AAW7DNY9</accession>
<dbReference type="RefSeq" id="WP_286486779.1">
    <property type="nucleotide sequence ID" value="NZ_JACALR010000006.1"/>
</dbReference>
<gene>
    <name evidence="1" type="ORF">HX095_14355</name>
</gene>
<dbReference type="AlphaFoldDB" id="A0AAW7DNY9"/>
<evidence type="ECO:0000313" key="2">
    <source>
        <dbReference type="Proteomes" id="UP001173578"/>
    </source>
</evidence>
<reference evidence="1" key="1">
    <citation type="submission" date="2020-06" db="EMBL/GenBank/DDBJ databases">
        <authorList>
            <person name="Dong N."/>
        </authorList>
    </citation>
    <scope>NUCLEOTIDE SEQUENCE</scope>
    <source>
        <strain evidence="1">210</strain>
    </source>
</reference>
<evidence type="ECO:0000313" key="1">
    <source>
        <dbReference type="EMBL" id="MDM1552390.1"/>
    </source>
</evidence>
<reference evidence="1" key="2">
    <citation type="journal article" date="2022" name="Sci. Total Environ.">
        <title>Prevalence, transmission, and molecular epidemiology of tet(X)-positive bacteria among humans, animals, and environmental niches in China: An epidemiological, and genomic-based study.</title>
        <authorList>
            <person name="Dong N."/>
            <person name="Zeng Y."/>
            <person name="Cai C."/>
            <person name="Sun C."/>
            <person name="Lu J."/>
            <person name="Liu C."/>
            <person name="Zhou H."/>
            <person name="Sun Q."/>
            <person name="Shu L."/>
            <person name="Wang H."/>
            <person name="Wang Y."/>
            <person name="Wang S."/>
            <person name="Wu C."/>
            <person name="Chan E.W."/>
            <person name="Chen G."/>
            <person name="Shen Z."/>
            <person name="Chen S."/>
            <person name="Zhang R."/>
        </authorList>
    </citation>
    <scope>NUCLEOTIDE SEQUENCE</scope>
    <source>
        <strain evidence="1">210</strain>
    </source>
</reference>
<name>A0AAW7DNY9_9FLAO</name>
<proteinExistence type="predicted"/>
<dbReference type="Proteomes" id="UP001173578">
    <property type="component" value="Unassembled WGS sequence"/>
</dbReference>
<dbReference type="EMBL" id="JACALR010000006">
    <property type="protein sequence ID" value="MDM1552390.1"/>
    <property type="molecule type" value="Genomic_DNA"/>
</dbReference>